<evidence type="ECO:0000313" key="1">
    <source>
        <dbReference type="EMBL" id="STY99258.1"/>
    </source>
</evidence>
<accession>A0A378QET5</accession>
<gene>
    <name evidence="1" type="ORF">NCTC7911_00632</name>
</gene>
<dbReference type="EMBL" id="UGQC01000001">
    <property type="protein sequence ID" value="STY99258.1"/>
    <property type="molecule type" value="Genomic_DNA"/>
</dbReference>
<protein>
    <submittedName>
        <fullName evidence="1">Uncharacterized protein</fullName>
    </submittedName>
</protein>
<name>A0A378QET5_MORLA</name>
<reference evidence="1 2" key="1">
    <citation type="submission" date="2018-06" db="EMBL/GenBank/DDBJ databases">
        <authorList>
            <consortium name="Pathogen Informatics"/>
            <person name="Doyle S."/>
        </authorList>
    </citation>
    <scope>NUCLEOTIDE SEQUENCE [LARGE SCALE GENOMIC DNA]</scope>
    <source>
        <strain evidence="1 2">NCTC7911</strain>
    </source>
</reference>
<sequence>MMAILDLKTKIHACRWCIFWSSKGVFEHYKKDFSEPYKKDFSDKYARVRQMRNHPMQGVFFYSIKKTFRSSTRARVIPHLKCETGFCEQYDNRLFCYVDKMQFFKHDK</sequence>
<keyword evidence="2" id="KW-1185">Reference proteome</keyword>
<dbReference type="AlphaFoldDB" id="A0A378QET5"/>
<dbReference type="Proteomes" id="UP000254107">
    <property type="component" value="Unassembled WGS sequence"/>
</dbReference>
<evidence type="ECO:0000313" key="2">
    <source>
        <dbReference type="Proteomes" id="UP000254107"/>
    </source>
</evidence>
<organism evidence="1 2">
    <name type="scientific">Moraxella lacunata</name>
    <dbReference type="NCBI Taxonomy" id="477"/>
    <lineage>
        <taxon>Bacteria</taxon>
        <taxon>Pseudomonadati</taxon>
        <taxon>Pseudomonadota</taxon>
        <taxon>Gammaproteobacteria</taxon>
        <taxon>Moraxellales</taxon>
        <taxon>Moraxellaceae</taxon>
        <taxon>Moraxella</taxon>
    </lineage>
</organism>
<proteinExistence type="predicted"/>